<dbReference type="PROSITE" id="PS50089">
    <property type="entry name" value="ZF_RING_2"/>
    <property type="match status" value="1"/>
</dbReference>
<comment type="caution">
    <text evidence="19">The sequence shown here is derived from an EMBL/GenBank/DDBJ whole genome shotgun (WGS) entry which is preliminary data.</text>
</comment>
<dbReference type="InterPro" id="IPR013083">
    <property type="entry name" value="Znf_RING/FYVE/PHD"/>
</dbReference>
<evidence type="ECO:0000256" key="15">
    <source>
        <dbReference type="PROSITE-ProRule" id="PRU00175"/>
    </source>
</evidence>
<evidence type="ECO:0000259" key="18">
    <source>
        <dbReference type="PROSITE" id="PS50878"/>
    </source>
</evidence>
<organism evidence="19 20">
    <name type="scientific">Plutella xylostella</name>
    <name type="common">Diamondback moth</name>
    <name type="synonym">Plutella maculipennis</name>
    <dbReference type="NCBI Taxonomy" id="51655"/>
    <lineage>
        <taxon>Eukaryota</taxon>
        <taxon>Metazoa</taxon>
        <taxon>Ecdysozoa</taxon>
        <taxon>Arthropoda</taxon>
        <taxon>Hexapoda</taxon>
        <taxon>Insecta</taxon>
        <taxon>Pterygota</taxon>
        <taxon>Neoptera</taxon>
        <taxon>Endopterygota</taxon>
        <taxon>Lepidoptera</taxon>
        <taxon>Glossata</taxon>
        <taxon>Ditrysia</taxon>
        <taxon>Yponomeutoidea</taxon>
        <taxon>Plutellidae</taxon>
        <taxon>Plutella</taxon>
    </lineage>
</organism>
<evidence type="ECO:0000256" key="16">
    <source>
        <dbReference type="SAM" id="MobiDB-lite"/>
    </source>
</evidence>
<evidence type="ECO:0000256" key="10">
    <source>
        <dbReference type="ARBA" id="ARBA00022737"/>
    </source>
</evidence>
<evidence type="ECO:0000256" key="12">
    <source>
        <dbReference type="ARBA" id="ARBA00022786"/>
    </source>
</evidence>
<dbReference type="Gene3D" id="3.30.40.10">
    <property type="entry name" value="Zinc/RING finger domain, C3HC4 (zinc finger)"/>
    <property type="match status" value="1"/>
</dbReference>
<dbReference type="InterPro" id="IPR039795">
    <property type="entry name" value="LTN1/Rkr1"/>
</dbReference>
<dbReference type="InterPro" id="IPR039804">
    <property type="entry name" value="RING-CH-C4HC3_LTN1"/>
</dbReference>
<dbReference type="InterPro" id="IPR000477">
    <property type="entry name" value="RT_dom"/>
</dbReference>
<dbReference type="SUPFAM" id="SSF56672">
    <property type="entry name" value="DNA/RNA polymerases"/>
    <property type="match status" value="1"/>
</dbReference>
<keyword evidence="8" id="KW-0808">Transferase</keyword>
<feature type="compositionally biased region" description="Low complexity" evidence="16">
    <location>
        <begin position="17"/>
        <end position="30"/>
    </location>
</feature>
<dbReference type="InterPro" id="IPR001841">
    <property type="entry name" value="Znf_RING"/>
</dbReference>
<evidence type="ECO:0000256" key="11">
    <source>
        <dbReference type="ARBA" id="ARBA00022771"/>
    </source>
</evidence>
<dbReference type="SUPFAM" id="SSF57850">
    <property type="entry name" value="RING/U-box"/>
    <property type="match status" value="1"/>
</dbReference>
<evidence type="ECO:0000256" key="2">
    <source>
        <dbReference type="ARBA" id="ARBA00004514"/>
    </source>
</evidence>
<evidence type="ECO:0000313" key="19">
    <source>
        <dbReference type="EMBL" id="CAG9136305.1"/>
    </source>
</evidence>
<dbReference type="CDD" id="cd01650">
    <property type="entry name" value="RT_nLTR_like"/>
    <property type="match status" value="1"/>
</dbReference>
<evidence type="ECO:0000256" key="6">
    <source>
        <dbReference type="ARBA" id="ARBA00017157"/>
    </source>
</evidence>
<dbReference type="InterPro" id="IPR043502">
    <property type="entry name" value="DNA/RNA_pol_sf"/>
</dbReference>
<dbReference type="Pfam" id="PF00078">
    <property type="entry name" value="RVT_1"/>
    <property type="match status" value="1"/>
</dbReference>
<keyword evidence="10" id="KW-0677">Repeat</keyword>
<dbReference type="CDD" id="cd16491">
    <property type="entry name" value="RING-CH-C4HC3_LTN1"/>
    <property type="match status" value="1"/>
</dbReference>
<dbReference type="Gene3D" id="3.60.10.10">
    <property type="entry name" value="Endonuclease/exonuclease/phosphatase"/>
    <property type="match status" value="1"/>
</dbReference>
<dbReference type="GO" id="GO:1990112">
    <property type="term" value="C:RQC complex"/>
    <property type="evidence" value="ECO:0007669"/>
    <property type="project" value="InterPro"/>
</dbReference>
<keyword evidence="12" id="KW-0833">Ubl conjugation pathway</keyword>
<dbReference type="PROSITE" id="PS50878">
    <property type="entry name" value="RT_POL"/>
    <property type="match status" value="1"/>
</dbReference>
<feature type="compositionally biased region" description="Low complexity" evidence="16">
    <location>
        <begin position="1398"/>
        <end position="1408"/>
    </location>
</feature>
<comment type="pathway">
    <text evidence="3">Protein modification; protein ubiquitination.</text>
</comment>
<evidence type="ECO:0000313" key="20">
    <source>
        <dbReference type="Proteomes" id="UP000653454"/>
    </source>
</evidence>
<keyword evidence="20" id="KW-1185">Reference proteome</keyword>
<accession>A0A8S4G5E3</accession>
<dbReference type="Pfam" id="PF23009">
    <property type="entry name" value="UBC_like"/>
    <property type="match status" value="1"/>
</dbReference>
<evidence type="ECO:0000256" key="5">
    <source>
        <dbReference type="ARBA" id="ARBA00012483"/>
    </source>
</evidence>
<comment type="subcellular location">
    <subcellularLocation>
        <location evidence="2">Cytoplasm</location>
        <location evidence="2">Cytosol</location>
    </subcellularLocation>
</comment>
<name>A0A8S4G5E3_PLUXY</name>
<dbReference type="InterPro" id="IPR045609">
    <property type="entry name" value="DUF6451"/>
</dbReference>
<feature type="domain" description="Reverse transcriptase" evidence="18">
    <location>
        <begin position="1893"/>
        <end position="2150"/>
    </location>
</feature>
<evidence type="ECO:0000256" key="1">
    <source>
        <dbReference type="ARBA" id="ARBA00000900"/>
    </source>
</evidence>
<evidence type="ECO:0000259" key="17">
    <source>
        <dbReference type="PROSITE" id="PS50089"/>
    </source>
</evidence>
<evidence type="ECO:0000256" key="7">
    <source>
        <dbReference type="ARBA" id="ARBA00022490"/>
    </source>
</evidence>
<dbReference type="GO" id="GO:0072344">
    <property type="term" value="P:rescue of stalled ribosome"/>
    <property type="evidence" value="ECO:0007669"/>
    <property type="project" value="TreeGrafter"/>
</dbReference>
<dbReference type="Gene3D" id="1.25.10.10">
    <property type="entry name" value="Leucine-rich Repeat Variant"/>
    <property type="match status" value="1"/>
</dbReference>
<evidence type="ECO:0000256" key="13">
    <source>
        <dbReference type="ARBA" id="ARBA00022833"/>
    </source>
</evidence>
<protein>
    <recommendedName>
        <fullName evidence="6">E3 ubiquitin-protein ligase listerin</fullName>
        <ecNumber evidence="5">2.3.2.27</ecNumber>
    </recommendedName>
    <alternativeName>
        <fullName evidence="14">RING-type E3 ubiquitin transferase listerin</fullName>
    </alternativeName>
</protein>
<dbReference type="GO" id="GO:0071897">
    <property type="term" value="P:DNA biosynthetic process"/>
    <property type="evidence" value="ECO:0007669"/>
    <property type="project" value="UniProtKB-ARBA"/>
</dbReference>
<dbReference type="PANTHER" id="PTHR12389:SF0">
    <property type="entry name" value="E3 UBIQUITIN-PROTEIN LIGASE LISTERIN"/>
    <property type="match status" value="1"/>
</dbReference>
<dbReference type="GO" id="GO:0043023">
    <property type="term" value="F:ribosomal large subunit binding"/>
    <property type="evidence" value="ECO:0007669"/>
    <property type="project" value="TreeGrafter"/>
</dbReference>
<dbReference type="PANTHER" id="PTHR12389">
    <property type="entry name" value="ZINC FINGER PROTEIN 294"/>
    <property type="match status" value="1"/>
</dbReference>
<keyword evidence="13" id="KW-0862">Zinc</keyword>
<comment type="catalytic activity">
    <reaction evidence="1">
        <text>S-ubiquitinyl-[E2 ubiquitin-conjugating enzyme]-L-cysteine + [acceptor protein]-L-lysine = [E2 ubiquitin-conjugating enzyme]-L-cysteine + N(6)-ubiquitinyl-[acceptor protein]-L-lysine.</text>
        <dbReference type="EC" id="2.3.2.27"/>
    </reaction>
</comment>
<dbReference type="InterPro" id="IPR011989">
    <property type="entry name" value="ARM-like"/>
</dbReference>
<dbReference type="EMBL" id="CAJHNJ030000134">
    <property type="protein sequence ID" value="CAG9136305.1"/>
    <property type="molecule type" value="Genomic_DNA"/>
</dbReference>
<evidence type="ECO:0000256" key="9">
    <source>
        <dbReference type="ARBA" id="ARBA00022723"/>
    </source>
</evidence>
<feature type="domain" description="RING-type" evidence="17">
    <location>
        <begin position="2561"/>
        <end position="2608"/>
    </location>
</feature>
<feature type="region of interest" description="Disordered" evidence="16">
    <location>
        <begin position="1"/>
        <end position="30"/>
    </location>
</feature>
<dbReference type="GO" id="GO:0005829">
    <property type="term" value="C:cytosol"/>
    <property type="evidence" value="ECO:0007669"/>
    <property type="project" value="UniProtKB-SubCell"/>
</dbReference>
<evidence type="ECO:0000256" key="4">
    <source>
        <dbReference type="ARBA" id="ARBA00007997"/>
    </source>
</evidence>
<reference evidence="19" key="1">
    <citation type="submission" date="2020-11" db="EMBL/GenBank/DDBJ databases">
        <authorList>
            <person name="Whiteford S."/>
        </authorList>
    </citation>
    <scope>NUCLEOTIDE SEQUENCE</scope>
</reference>
<keyword evidence="9" id="KW-0479">Metal-binding</keyword>
<evidence type="ECO:0000256" key="14">
    <source>
        <dbReference type="ARBA" id="ARBA00032366"/>
    </source>
</evidence>
<dbReference type="Proteomes" id="UP000653454">
    <property type="component" value="Unassembled WGS sequence"/>
</dbReference>
<dbReference type="InterPro" id="IPR054476">
    <property type="entry name" value="Ltn1_N"/>
</dbReference>
<dbReference type="Pfam" id="PF22958">
    <property type="entry name" value="Ltn1_1st"/>
    <property type="match status" value="1"/>
</dbReference>
<dbReference type="InterPro" id="IPR054478">
    <property type="entry name" value="LTN1_UBC"/>
</dbReference>
<feature type="compositionally biased region" description="Polar residues" evidence="16">
    <location>
        <begin position="1"/>
        <end position="16"/>
    </location>
</feature>
<dbReference type="Pfam" id="PF20049">
    <property type="entry name" value="DUF6451"/>
    <property type="match status" value="1"/>
</dbReference>
<evidence type="ECO:0000256" key="3">
    <source>
        <dbReference type="ARBA" id="ARBA00004906"/>
    </source>
</evidence>
<dbReference type="GO" id="GO:1990116">
    <property type="term" value="P:ribosome-associated ubiquitin-dependent protein catabolic process"/>
    <property type="evidence" value="ECO:0007669"/>
    <property type="project" value="InterPro"/>
</dbReference>
<keyword evidence="11 15" id="KW-0863">Zinc-finger</keyword>
<sequence length="2611" mass="292571">MGGKVKQSQRTKNNVRPSSSGRSAELLSSGGLGPAPALASGLASAVTGKPLPTLFPTLAAASTDHYLNTDFMLCIKKLNKKDPITKTKALQELMELVNKNTSEEAVALLPFWTRLYRTLSTDPDHKVREVTQVCHGAIAARCGRALGGSLRALLPPWLHAQHDTAPAAAAAAEQALRNTFPEKKLPEVISFCKAEVVAYLLENLIGNTEASLQNKGDSAEQVAVHYERIVIASLQGLQVLSLRLPRAHDAWLWAELRPLLDAGKFWKLPAGSSAQIRASFFSALGCILERFPSEFGASHGRRTLRLLLQASRERAPWTCLLQLMHHAENWQQWLDDKNLLTKRIFEILENGGWGDAKNLSTMILPLLANLPADLRTQQFYEKFFNALFIGLSKKAIFSSKSERQSWITSIAECLRYVSIQDESFSLEVTTSVHRTWLEKILSTANDTQLRSHLIKYSVASMVSIIKYWLKQSKEDGGEKYDQLVRNFWQNVGSTVLGQIDKLSTDHEEIGHLIDGHILLMQALKTSFVQEPKKKQSIKFDIDTTDGTKEEETTEVCDISSLERYSHNLNETAYRICANYLEFAETKQVSEAVVTPLLTLIREFDSKQLFLAVARHLSSSEEASVFGLYDGKLRVWLSGDTMRCAAVVDVVFVLLKHLTEDEQDRLLASFKQFPPSVVESCVSICVSHPHNTLPSVKRFLRSRLAEESLVAATRRLLAGDSRARGLLLASLHAGDDSQMLISASAISSILSLFTSTLDPSLPTLQQCASVASLVLSAVLADATGVEYRPLMCKLFYLNLAIKLGDGRLGVDSWREARAAWLDGLAALSAADADSFVEEARGIVHRCRADLKKKLNLLKIEHMASLCPHLIRNLEELDPKQNIEQIATFTKQLFEFPPEPQHTPVEFYALRLDCIKGNLQCPFDDDNDIIKKVIDESSQNTTEELSKEVLLSHVNKVLFRAFYLKSLMLRKVGGEDDDDDDDDETGGEVWCDVLLEDDYMSQQFATLLYDRAVLETLKEGYAFWPDYETITSALSRLNLLIDDIITATSVDARQRQWRRLRATAAADGYYWAYAARYYAVKCSLKEETQESDNLENTVEGLSGNGFFHSLQAATKSLPTDDDDSILRAKFLLMVRAIFLAHAHDASVLDATWMSELARGRGEVEGNQPGGGLDVVVNLYYRHNGVMLYETPLHPAPWRQVLSNSAIVDYLTELVSRRGWGLPAPHWDFATITLCSVVNSVEKSKELWGSPKVSLLTTSILRLYTTISSFITAVPATSLQRQPSAHVAHLPSEWADIFAPDVTVNLYSLLTHVLDSAPTTPITSTHIPPLSLLSRSPPPHASLPAPYRGGVYALRPLVDKCTRVLEAPTHHAYKYAAYYVLRMLEKPLVLDDADRLLQWSSSDSAEASPSHSPAPPAAPRPEFNPTLLLDAMTRLQGLVDAALGAVKVGEESCVVVPWSDSYSLCLGALLLGQLAGRGAALARDDLVHQYISIYSYSLCLGALLLGQLAGRGAALARDDLVHQYISIYSYSLCLGALLLGQLAGRGAALARDDLVHQYISIYRASSETGLVIGGTLFPHKECHKVTWVSPDGRTQNQIDHITISKTWRSSLLDVRNKRGADVGSDHHLVVGKIRLKLAAVHRRVETQPRRYDVAKLQDDETRERFGEAVRENLRNLNFDEEDSLDVMWGKVKEGYLEAGDSILGTTRKTTKPWITAETWQLIDARKEAKSLLHGNTSAAQYRDMERKVKRGVRRDKRKWGDDLARKAEDAAYKGDTRTLYQVIKEITRKPRKPSRPVKDKTGKLLCEPGEVLRRWKEYFQELLRVDQHDGVEAELNCVRHTQNIDFDASPPSIAEILAAVKKLKSHKAPGLDNISAEMLKADPLATVGILKPVLEKIWETEKIPEEWKKGAIVKLPKKGDISDCRNWRGITLLPIVSKILNAIILYRIQNRVDEHLRSEQAGFRRGRNCTDQINTLRIILEASTEWQKALFLTFVDFEKAFDRVHQSAIWDTLKYFHVPNKMRNLIKEAYNGYTCQVIHEGKLSEPISPNIGVKQGCMLSPLLFIMITEVILDMMEQNGKGGLDWSDGTSLEYLAFADDLCLFSENSADMQRKLNDLVHLGNRVGMHVNREKTKSMRVMTADRTPFKINGQSIEDVDTFTYLGSKITPNGGTDEDIGNRINKARGAFAMLSPVWRSSAFRLQTKIRLFNACVKTVLLYGCETWKKTVQTTNKLQVFVNRCLRNILGIRWFDFVSNEELWRRTHQKPVAETVKERKWRWIGHVLRRTEDVPKEALTWHPEGGKRRLGRPRETWQRSVKKEMGQAGMSWADVSELAQDRKEWRRFTSALCSPAEIGNKDNKFAEMALSNSMRLLPEAALARDAARDPARDALPADVLQMFLNEHECRFEEPPSPSHLSSLSCRVFYLAFSGLTSGAARGWAGGLPGRAAPALARLVRLAVTPSVVKKQLMNVQKHADSLDETEISILWSSNEVLVRHLLDERPVELAVRLARDHPLSPPQLTTSGGPAHNTQWVTVYLAYQNGRVFDAIRMWTEALERKVSAAPVCYICYCRLHPACGQLPRLTCHQCNNKFHTDCIHKWFASSHKSNCPLCRSTF</sequence>
<evidence type="ECO:0000256" key="8">
    <source>
        <dbReference type="ARBA" id="ARBA00022679"/>
    </source>
</evidence>
<keyword evidence="7" id="KW-0963">Cytoplasm</keyword>
<proteinExistence type="inferred from homology"/>
<dbReference type="GO" id="GO:0008270">
    <property type="term" value="F:zinc ion binding"/>
    <property type="evidence" value="ECO:0007669"/>
    <property type="project" value="UniProtKB-KW"/>
</dbReference>
<dbReference type="InterPro" id="IPR036691">
    <property type="entry name" value="Endo/exonu/phosph_ase_sf"/>
</dbReference>
<comment type="similarity">
    <text evidence="4">Belongs to the LTN1 family.</text>
</comment>
<dbReference type="EC" id="2.3.2.27" evidence="5"/>
<dbReference type="InterPro" id="IPR016024">
    <property type="entry name" value="ARM-type_fold"/>
</dbReference>
<gene>
    <name evidence="19" type="ORF">PLXY2_LOCUS14550</name>
</gene>
<dbReference type="SUPFAM" id="SSF48371">
    <property type="entry name" value="ARM repeat"/>
    <property type="match status" value="1"/>
</dbReference>
<feature type="region of interest" description="Disordered" evidence="16">
    <location>
        <begin position="1398"/>
        <end position="1417"/>
    </location>
</feature>
<dbReference type="GO" id="GO:0061630">
    <property type="term" value="F:ubiquitin protein ligase activity"/>
    <property type="evidence" value="ECO:0007669"/>
    <property type="project" value="UniProtKB-EC"/>
</dbReference>